<protein>
    <submittedName>
        <fullName evidence="6">Unannotated protein</fullName>
    </submittedName>
</protein>
<organism evidence="6">
    <name type="scientific">freshwater metagenome</name>
    <dbReference type="NCBI Taxonomy" id="449393"/>
    <lineage>
        <taxon>unclassified sequences</taxon>
        <taxon>metagenomes</taxon>
        <taxon>ecological metagenomes</taxon>
    </lineage>
</organism>
<dbReference type="Pfam" id="PF13458">
    <property type="entry name" value="Peripla_BP_6"/>
    <property type="match status" value="1"/>
</dbReference>
<evidence type="ECO:0000256" key="3">
    <source>
        <dbReference type="ARBA" id="ARBA00022970"/>
    </source>
</evidence>
<dbReference type="PROSITE" id="PS51257">
    <property type="entry name" value="PROKAR_LIPOPROTEIN"/>
    <property type="match status" value="1"/>
</dbReference>
<dbReference type="PRINTS" id="PR00337">
    <property type="entry name" value="LEUILEVALBP"/>
</dbReference>
<proteinExistence type="predicted"/>
<dbReference type="InterPro" id="IPR000709">
    <property type="entry name" value="Leu_Ile_Val-bd"/>
</dbReference>
<evidence type="ECO:0000259" key="5">
    <source>
        <dbReference type="Pfam" id="PF13458"/>
    </source>
</evidence>
<keyword evidence="2" id="KW-0732">Signal</keyword>
<dbReference type="CDD" id="cd06342">
    <property type="entry name" value="PBP1_ABC_LIVBP-like"/>
    <property type="match status" value="1"/>
</dbReference>
<feature type="domain" description="Leucine-binding protein" evidence="5">
    <location>
        <begin position="65"/>
        <end position="386"/>
    </location>
</feature>
<dbReference type="GO" id="GO:0006865">
    <property type="term" value="P:amino acid transport"/>
    <property type="evidence" value="ECO:0007669"/>
    <property type="project" value="UniProtKB-KW"/>
</dbReference>
<dbReference type="InterPro" id="IPR028082">
    <property type="entry name" value="Peripla_BP_I"/>
</dbReference>
<dbReference type="InterPro" id="IPR028081">
    <property type="entry name" value="Leu-bd"/>
</dbReference>
<gene>
    <name evidence="6" type="ORF">UFOPK2925_00281</name>
    <name evidence="7" type="ORF">UFOPK4071_00755</name>
</gene>
<dbReference type="PANTHER" id="PTHR30483">
    <property type="entry name" value="LEUCINE-SPECIFIC-BINDING PROTEIN"/>
    <property type="match status" value="1"/>
</dbReference>
<reference evidence="6" key="1">
    <citation type="submission" date="2020-05" db="EMBL/GenBank/DDBJ databases">
        <authorList>
            <person name="Chiriac C."/>
            <person name="Salcher M."/>
            <person name="Ghai R."/>
            <person name="Kavagutti S V."/>
        </authorList>
    </citation>
    <scope>NUCLEOTIDE SEQUENCE</scope>
</reference>
<evidence type="ECO:0000256" key="4">
    <source>
        <dbReference type="SAM" id="MobiDB-lite"/>
    </source>
</evidence>
<sequence>MGSSRINSAGAIFLVISTLTLGACSSNSESSAKVTTTTKKASSPGDGSEVVVDGPTTTTLPRDATYRIGLEGPLTGEQRETGIGMLRGARMAAKELNSNGGILGKQVVVVPIDDKADPVAGVAAANAAIASGLDGVVGPYNSGAGLQTLPLYIAAGLVPIRLTSSDQTAGLGFTLQPMTSQIAPVAAETVTGWLGAKSVGIIFDSTQAYTTDAATAMKALFTAAGVTITSYTPIKPGKKSYSSVVAKVARTKPDVIYVDTYYPEGGLIAKEMFNTKVKPQCLADFGAYDNGFIPAAGIKAAQKCPVLGVPAPSDFPGAGSLIATYRKLYKAAPGAWTPYAYDSLNVLAAAASVAGSFEAKGLTAALNGTKRFSGWTGRVAFEASTGNRIPAPITVDLANSRGEFHIDKDWAKFTNFGE</sequence>
<evidence type="ECO:0000256" key="1">
    <source>
        <dbReference type="ARBA" id="ARBA00022448"/>
    </source>
</evidence>
<feature type="compositionally biased region" description="Low complexity" evidence="4">
    <location>
        <begin position="30"/>
        <end position="43"/>
    </location>
</feature>
<feature type="region of interest" description="Disordered" evidence="4">
    <location>
        <begin position="27"/>
        <end position="55"/>
    </location>
</feature>
<keyword evidence="3" id="KW-0029">Amino-acid transport</keyword>
<evidence type="ECO:0000313" key="6">
    <source>
        <dbReference type="EMBL" id="CAB4771253.1"/>
    </source>
</evidence>
<accession>A0A6J6VJH3</accession>
<dbReference type="AlphaFoldDB" id="A0A6J6VJH3"/>
<dbReference type="EMBL" id="CAFBPF010000082">
    <property type="protein sequence ID" value="CAB5011742.1"/>
    <property type="molecule type" value="Genomic_DNA"/>
</dbReference>
<dbReference type="EMBL" id="CAEZZU010000022">
    <property type="protein sequence ID" value="CAB4771253.1"/>
    <property type="molecule type" value="Genomic_DNA"/>
</dbReference>
<name>A0A6J6VJH3_9ZZZZ</name>
<dbReference type="InterPro" id="IPR051010">
    <property type="entry name" value="BCAA_transport"/>
</dbReference>
<dbReference type="PANTHER" id="PTHR30483:SF6">
    <property type="entry name" value="PERIPLASMIC BINDING PROTEIN OF ABC TRANSPORTER FOR NATURAL AMINO ACIDS"/>
    <property type="match status" value="1"/>
</dbReference>
<dbReference type="SUPFAM" id="SSF53822">
    <property type="entry name" value="Periplasmic binding protein-like I"/>
    <property type="match status" value="1"/>
</dbReference>
<evidence type="ECO:0000256" key="2">
    <source>
        <dbReference type="ARBA" id="ARBA00022729"/>
    </source>
</evidence>
<evidence type="ECO:0000313" key="7">
    <source>
        <dbReference type="EMBL" id="CAB5011742.1"/>
    </source>
</evidence>
<dbReference type="Gene3D" id="3.40.50.2300">
    <property type="match status" value="2"/>
</dbReference>
<keyword evidence="1" id="KW-0813">Transport</keyword>